<evidence type="ECO:0000256" key="1">
    <source>
        <dbReference type="SAM" id="Phobius"/>
    </source>
</evidence>
<dbReference type="InterPro" id="IPR036737">
    <property type="entry name" value="OmpA-like_sf"/>
</dbReference>
<accession>A0ABW0IH88</accession>
<feature type="transmembrane region" description="Helical" evidence="1">
    <location>
        <begin position="14"/>
        <end position="34"/>
    </location>
</feature>
<dbReference type="EMBL" id="JBHSMA010000006">
    <property type="protein sequence ID" value="MFC5411507.1"/>
    <property type="molecule type" value="Genomic_DNA"/>
</dbReference>
<evidence type="ECO:0000313" key="2">
    <source>
        <dbReference type="EMBL" id="MFC5411507.1"/>
    </source>
</evidence>
<evidence type="ECO:0000313" key="3">
    <source>
        <dbReference type="Proteomes" id="UP001596106"/>
    </source>
</evidence>
<dbReference type="Proteomes" id="UP001596106">
    <property type="component" value="Unassembled WGS sequence"/>
</dbReference>
<comment type="caution">
    <text evidence="2">The sequence shown here is derived from an EMBL/GenBank/DDBJ whole genome shotgun (WGS) entry which is preliminary data.</text>
</comment>
<evidence type="ECO:0008006" key="4">
    <source>
        <dbReference type="Google" id="ProtNLM"/>
    </source>
</evidence>
<keyword evidence="1" id="KW-0812">Transmembrane</keyword>
<dbReference type="RefSeq" id="WP_379848400.1">
    <property type="nucleotide sequence ID" value="NZ_JBHSMA010000006.1"/>
</dbReference>
<dbReference type="Gene3D" id="3.30.1330.60">
    <property type="entry name" value="OmpA-like domain"/>
    <property type="match status" value="1"/>
</dbReference>
<protein>
    <recommendedName>
        <fullName evidence="4">OmpA-like domain-containing protein</fullName>
    </recommendedName>
</protein>
<dbReference type="SUPFAM" id="SSF103088">
    <property type="entry name" value="OmpA-like"/>
    <property type="match status" value="1"/>
</dbReference>
<gene>
    <name evidence="2" type="ORF">ACFPMF_19455</name>
</gene>
<keyword evidence="1" id="KW-1133">Transmembrane helix</keyword>
<reference evidence="3" key="1">
    <citation type="journal article" date="2019" name="Int. J. Syst. Evol. Microbiol.">
        <title>The Global Catalogue of Microorganisms (GCM) 10K type strain sequencing project: providing services to taxonomists for standard genome sequencing and annotation.</title>
        <authorList>
            <consortium name="The Broad Institute Genomics Platform"/>
            <consortium name="The Broad Institute Genome Sequencing Center for Infectious Disease"/>
            <person name="Wu L."/>
            <person name="Ma J."/>
        </authorList>
    </citation>
    <scope>NUCLEOTIDE SEQUENCE [LARGE SCALE GENOMIC DNA]</scope>
    <source>
        <strain evidence="3">CCUG 55250</strain>
    </source>
</reference>
<keyword evidence="1" id="KW-0472">Membrane</keyword>
<keyword evidence="3" id="KW-1185">Reference proteome</keyword>
<sequence length="226" mass="25772">MKEKESEWVSIGDAMASIIAILIFFVIAVLFNSVNQRSQGQKTIDSLINKSQIMDESMMQAKLRRQETVKVLAQFYNDVTQGTMLDKAIELDTVHLLIKFKDGAFAPSSPCFNTLMQQRLKPARDYFRALLEKKLISILVIEGYTDSKPFHGERYEGCEGMKNQYYYTDNIGLSASRALEGKRTLTKDWGSDLSERVAVSGYGLTKFDHTLSEDENRRVIFKVELN</sequence>
<organism evidence="2 3">
    <name type="scientific">Larkinella bovis</name>
    <dbReference type="NCBI Taxonomy" id="683041"/>
    <lineage>
        <taxon>Bacteria</taxon>
        <taxon>Pseudomonadati</taxon>
        <taxon>Bacteroidota</taxon>
        <taxon>Cytophagia</taxon>
        <taxon>Cytophagales</taxon>
        <taxon>Spirosomataceae</taxon>
        <taxon>Larkinella</taxon>
    </lineage>
</organism>
<proteinExistence type="predicted"/>
<name>A0ABW0IH88_9BACT</name>